<evidence type="ECO:0008006" key="4">
    <source>
        <dbReference type="Google" id="ProtNLM"/>
    </source>
</evidence>
<reference evidence="2 3" key="1">
    <citation type="journal article" date="2020" name="Cell">
        <title>Large-Scale Comparative Analyses of Tick Genomes Elucidate Their Genetic Diversity and Vector Capacities.</title>
        <authorList>
            <consortium name="Tick Genome and Microbiome Consortium (TIGMIC)"/>
            <person name="Jia N."/>
            <person name="Wang J."/>
            <person name="Shi W."/>
            <person name="Du L."/>
            <person name="Sun Y."/>
            <person name="Zhan W."/>
            <person name="Jiang J.F."/>
            <person name="Wang Q."/>
            <person name="Zhang B."/>
            <person name="Ji P."/>
            <person name="Bell-Sakyi L."/>
            <person name="Cui X.M."/>
            <person name="Yuan T.T."/>
            <person name="Jiang B.G."/>
            <person name="Yang W.F."/>
            <person name="Lam T.T."/>
            <person name="Chang Q.C."/>
            <person name="Ding S.J."/>
            <person name="Wang X.J."/>
            <person name="Zhu J.G."/>
            <person name="Ruan X.D."/>
            <person name="Zhao L."/>
            <person name="Wei J.T."/>
            <person name="Ye R.Z."/>
            <person name="Que T.C."/>
            <person name="Du C.H."/>
            <person name="Zhou Y.H."/>
            <person name="Cheng J.X."/>
            <person name="Dai P.F."/>
            <person name="Guo W.B."/>
            <person name="Han X.H."/>
            <person name="Huang E.J."/>
            <person name="Li L.F."/>
            <person name="Wei W."/>
            <person name="Gao Y.C."/>
            <person name="Liu J.Z."/>
            <person name="Shao H.Z."/>
            <person name="Wang X."/>
            <person name="Wang C.C."/>
            <person name="Yang T.C."/>
            <person name="Huo Q.B."/>
            <person name="Li W."/>
            <person name="Chen H.Y."/>
            <person name="Chen S.E."/>
            <person name="Zhou L.G."/>
            <person name="Ni X.B."/>
            <person name="Tian J.H."/>
            <person name="Sheng Y."/>
            <person name="Liu T."/>
            <person name="Pan Y.S."/>
            <person name="Xia L.Y."/>
            <person name="Li J."/>
            <person name="Zhao F."/>
            <person name="Cao W.C."/>
        </authorList>
    </citation>
    <scope>NUCLEOTIDE SEQUENCE [LARGE SCALE GENOMIC DNA]</scope>
    <source>
        <strain evidence="2">HaeL-2018</strain>
    </source>
</reference>
<dbReference type="OrthoDB" id="2668416at2759"/>
<evidence type="ECO:0000313" key="3">
    <source>
        <dbReference type="Proteomes" id="UP000821853"/>
    </source>
</evidence>
<dbReference type="EMBL" id="JABSTR010000001">
    <property type="protein sequence ID" value="KAH9360248.1"/>
    <property type="molecule type" value="Genomic_DNA"/>
</dbReference>
<protein>
    <recommendedName>
        <fullName evidence="4">DDE Tnp4 domain-containing protein</fullName>
    </recommendedName>
</protein>
<feature type="region of interest" description="Disordered" evidence="1">
    <location>
        <begin position="131"/>
        <end position="156"/>
    </location>
</feature>
<keyword evidence="3" id="KW-1185">Reference proteome</keyword>
<organism evidence="2 3">
    <name type="scientific">Haemaphysalis longicornis</name>
    <name type="common">Bush tick</name>
    <dbReference type="NCBI Taxonomy" id="44386"/>
    <lineage>
        <taxon>Eukaryota</taxon>
        <taxon>Metazoa</taxon>
        <taxon>Ecdysozoa</taxon>
        <taxon>Arthropoda</taxon>
        <taxon>Chelicerata</taxon>
        <taxon>Arachnida</taxon>
        <taxon>Acari</taxon>
        <taxon>Parasitiformes</taxon>
        <taxon>Ixodida</taxon>
        <taxon>Ixodoidea</taxon>
        <taxon>Ixodidae</taxon>
        <taxon>Haemaphysalinae</taxon>
        <taxon>Haemaphysalis</taxon>
    </lineage>
</organism>
<accession>A0A9J6FCB7</accession>
<sequence>MDRQSEMALFDATAQLLESDSDDMECSDSDPAEVISWPTSVEEVTRIKAGFLAESGGKGPRNAIGCIDGSHIEIPTPSESAHYILGDSAYPLMPWLMTPFRDNEGTFPTWKSNFNRRHSQQRRDFLQELTSLRHDDDVGNDASEGTSTSTNQATPRLREISLLKSNANCGHPCPANAKLTWKCPRIRHH</sequence>
<evidence type="ECO:0000256" key="1">
    <source>
        <dbReference type="SAM" id="MobiDB-lite"/>
    </source>
</evidence>
<dbReference type="VEuPathDB" id="VectorBase:HLOH_041369"/>
<evidence type="ECO:0000313" key="2">
    <source>
        <dbReference type="EMBL" id="KAH9360248.1"/>
    </source>
</evidence>
<name>A0A9J6FCB7_HAELO</name>
<gene>
    <name evidence="2" type="ORF">HPB48_019834</name>
</gene>
<feature type="compositionally biased region" description="Polar residues" evidence="1">
    <location>
        <begin position="143"/>
        <end position="154"/>
    </location>
</feature>
<dbReference type="Proteomes" id="UP000821853">
    <property type="component" value="Chromosome 1"/>
</dbReference>
<comment type="caution">
    <text evidence="2">The sequence shown here is derived from an EMBL/GenBank/DDBJ whole genome shotgun (WGS) entry which is preliminary data.</text>
</comment>
<proteinExistence type="predicted"/>
<dbReference type="AlphaFoldDB" id="A0A9J6FCB7"/>